<evidence type="ECO:0000313" key="4">
    <source>
        <dbReference type="Proteomes" id="UP000654345"/>
    </source>
</evidence>
<dbReference type="EMBL" id="BNJG01000002">
    <property type="protein sequence ID" value="GHO57220.1"/>
    <property type="molecule type" value="Genomic_DNA"/>
</dbReference>
<feature type="transmembrane region" description="Helical" evidence="2">
    <location>
        <begin position="205"/>
        <end position="225"/>
    </location>
</feature>
<keyword evidence="2" id="KW-0472">Membrane</keyword>
<gene>
    <name evidence="3" type="ORF">KSB_56950</name>
</gene>
<evidence type="ECO:0000256" key="1">
    <source>
        <dbReference type="SAM" id="MobiDB-lite"/>
    </source>
</evidence>
<accession>A0ABQ3UY36</accession>
<dbReference type="Proteomes" id="UP000654345">
    <property type="component" value="Unassembled WGS sequence"/>
</dbReference>
<proteinExistence type="predicted"/>
<feature type="transmembrane region" description="Helical" evidence="2">
    <location>
        <begin position="377"/>
        <end position="401"/>
    </location>
</feature>
<keyword evidence="2" id="KW-1133">Transmembrane helix</keyword>
<organism evidence="3 4">
    <name type="scientific">Ktedonobacter robiniae</name>
    <dbReference type="NCBI Taxonomy" id="2778365"/>
    <lineage>
        <taxon>Bacteria</taxon>
        <taxon>Bacillati</taxon>
        <taxon>Chloroflexota</taxon>
        <taxon>Ktedonobacteria</taxon>
        <taxon>Ktedonobacterales</taxon>
        <taxon>Ktedonobacteraceae</taxon>
        <taxon>Ktedonobacter</taxon>
    </lineage>
</organism>
<feature type="transmembrane region" description="Helical" evidence="2">
    <location>
        <begin position="27"/>
        <end position="50"/>
    </location>
</feature>
<feature type="transmembrane region" description="Helical" evidence="2">
    <location>
        <begin position="421"/>
        <end position="444"/>
    </location>
</feature>
<feature type="transmembrane region" description="Helical" evidence="2">
    <location>
        <begin position="163"/>
        <end position="184"/>
    </location>
</feature>
<comment type="caution">
    <text evidence="3">The sequence shown here is derived from an EMBL/GenBank/DDBJ whole genome shotgun (WGS) entry which is preliminary data.</text>
</comment>
<keyword evidence="2" id="KW-0812">Transmembrane</keyword>
<feature type="transmembrane region" description="Helical" evidence="2">
    <location>
        <begin position="465"/>
        <end position="484"/>
    </location>
</feature>
<feature type="region of interest" description="Disordered" evidence="1">
    <location>
        <begin position="79"/>
        <end position="103"/>
    </location>
</feature>
<reference evidence="3 4" key="1">
    <citation type="journal article" date="2021" name="Int. J. Syst. Evol. Microbiol.">
        <title>Reticulibacter mediterranei gen. nov., sp. nov., within the new family Reticulibacteraceae fam. nov., and Ktedonospora formicarum gen. nov., sp. nov., Ktedonobacter robiniae sp. nov., Dictyobacter formicarum sp. nov. and Dictyobacter arantiisoli sp. nov., belonging to the class Ktedonobacteria.</title>
        <authorList>
            <person name="Yabe S."/>
            <person name="Zheng Y."/>
            <person name="Wang C.M."/>
            <person name="Sakai Y."/>
            <person name="Abe K."/>
            <person name="Yokota A."/>
            <person name="Donadio S."/>
            <person name="Cavaletti L."/>
            <person name="Monciardini P."/>
        </authorList>
    </citation>
    <scope>NUCLEOTIDE SEQUENCE [LARGE SCALE GENOMIC DNA]</scope>
    <source>
        <strain evidence="3 4">SOSP1-30</strain>
    </source>
</reference>
<sequence length="532" mass="58687">MKLGRIMGIKEKRVPKSKAGPRKKRRWLSYLDLIIVFVIFNIVLILIFLLPRTPVSPAQATPSQMKQGRQTSLAIPAIPNSTQDVKPPPPSQDPQPSPQCTTGEHLDGSCLEGIFDDNGDTYKNSVKDPNNKSPVLNPLADNSALFFYTPYKDTVDNPQVHELWTGILMIVDVFIVLILMLNGIRVIFSGMVFRFDKAVEELPGIFLAIIAAHLSITFIMAILGLNNILVYDTYQWAGKYIFQQNGVPVSEGNTPYTVNIVIGRGHDNTPEYDNLPDDIKKNNCHFYLDKGEVLAAIGTATGNPLLAAVGFFDELFMKNHHWFGAYYCKNVPTDMLVRTILLQSDLNFTSLFDNLQDLGNGLKIILKIMALMLMAQMVIRLFFIIFYIVTAPLGLACWALPGKVGQSVTNQWLKGFISTVMVQFVMVVALIVMQLMAAAVLHFISPTNGTTNTTIGPGQLDTFTLLKLMCLCFFWFLIRIPSLLGTAPMRSMVLAGQGMAQAVGATIAIQVAEAQFVIQSASSVVSMAASAR</sequence>
<feature type="transmembrane region" description="Helical" evidence="2">
    <location>
        <begin position="293"/>
        <end position="312"/>
    </location>
</feature>
<evidence type="ECO:0000256" key="2">
    <source>
        <dbReference type="SAM" id="Phobius"/>
    </source>
</evidence>
<feature type="compositionally biased region" description="Pro residues" evidence="1">
    <location>
        <begin position="86"/>
        <end position="97"/>
    </location>
</feature>
<evidence type="ECO:0008006" key="5">
    <source>
        <dbReference type="Google" id="ProtNLM"/>
    </source>
</evidence>
<protein>
    <recommendedName>
        <fullName evidence="5">RDD domain-containing protein</fullName>
    </recommendedName>
</protein>
<name>A0ABQ3UY36_9CHLR</name>
<evidence type="ECO:0000313" key="3">
    <source>
        <dbReference type="EMBL" id="GHO57220.1"/>
    </source>
</evidence>
<keyword evidence="4" id="KW-1185">Reference proteome</keyword>